<dbReference type="AlphaFoldDB" id="A0A6G7YB15"/>
<keyword evidence="10" id="KW-1185">Reference proteome</keyword>
<dbReference type="InterPro" id="IPR032816">
    <property type="entry name" value="VTT_dom"/>
</dbReference>
<evidence type="ECO:0000256" key="1">
    <source>
        <dbReference type="ARBA" id="ARBA00004651"/>
    </source>
</evidence>
<evidence type="ECO:0000256" key="6">
    <source>
        <dbReference type="ARBA" id="ARBA00023136"/>
    </source>
</evidence>
<dbReference type="GO" id="GO:0005886">
    <property type="term" value="C:plasma membrane"/>
    <property type="evidence" value="ECO:0007669"/>
    <property type="project" value="UniProtKB-SubCell"/>
</dbReference>
<dbReference type="Pfam" id="PF09335">
    <property type="entry name" value="VTT_dom"/>
    <property type="match status" value="1"/>
</dbReference>
<keyword evidence="5 7" id="KW-1133">Transmembrane helix</keyword>
<feature type="domain" description="VTT" evidence="8">
    <location>
        <begin position="8"/>
        <end position="112"/>
    </location>
</feature>
<dbReference type="Proteomes" id="UP000501058">
    <property type="component" value="Chromosome"/>
</dbReference>
<organism evidence="9 10">
    <name type="scientific">Propioniciclava coleopterorum</name>
    <dbReference type="NCBI Taxonomy" id="2714937"/>
    <lineage>
        <taxon>Bacteria</taxon>
        <taxon>Bacillati</taxon>
        <taxon>Actinomycetota</taxon>
        <taxon>Actinomycetes</taxon>
        <taxon>Propionibacteriales</taxon>
        <taxon>Propionibacteriaceae</taxon>
        <taxon>Propioniciclava</taxon>
    </lineage>
</organism>
<evidence type="ECO:0000256" key="3">
    <source>
        <dbReference type="ARBA" id="ARBA00022475"/>
    </source>
</evidence>
<comment type="subcellular location">
    <subcellularLocation>
        <location evidence="1">Cell membrane</location>
        <topology evidence="1">Multi-pass membrane protein</topology>
    </subcellularLocation>
</comment>
<dbReference type="PANTHER" id="PTHR42709:SF6">
    <property type="entry name" value="UNDECAPRENYL PHOSPHATE TRANSPORTER A"/>
    <property type="match status" value="1"/>
</dbReference>
<reference evidence="9 10" key="1">
    <citation type="submission" date="2020-03" db="EMBL/GenBank/DDBJ databases">
        <title>Propioniciclava sp. nov., isolated from Hydrophilus acuminatus.</title>
        <authorList>
            <person name="Hyun D.-W."/>
            <person name="Bae J.-W."/>
        </authorList>
    </citation>
    <scope>NUCLEOTIDE SEQUENCE [LARGE SCALE GENOMIC DNA]</scope>
    <source>
        <strain evidence="9 10">HDW11</strain>
    </source>
</reference>
<gene>
    <name evidence="9" type="ORF">G7070_15450</name>
</gene>
<evidence type="ECO:0000256" key="2">
    <source>
        <dbReference type="ARBA" id="ARBA00010792"/>
    </source>
</evidence>
<evidence type="ECO:0000256" key="7">
    <source>
        <dbReference type="SAM" id="Phobius"/>
    </source>
</evidence>
<dbReference type="RefSeq" id="WP_166235381.1">
    <property type="nucleotide sequence ID" value="NZ_CP049865.1"/>
</dbReference>
<dbReference type="EMBL" id="CP049865">
    <property type="protein sequence ID" value="QIK74012.1"/>
    <property type="molecule type" value="Genomic_DNA"/>
</dbReference>
<feature type="transmembrane region" description="Helical" evidence="7">
    <location>
        <begin position="92"/>
        <end position="115"/>
    </location>
</feature>
<evidence type="ECO:0000259" key="8">
    <source>
        <dbReference type="Pfam" id="PF09335"/>
    </source>
</evidence>
<proteinExistence type="inferred from homology"/>
<keyword evidence="6 7" id="KW-0472">Membrane</keyword>
<dbReference type="KEGG" id="prv:G7070_15450"/>
<keyword evidence="3" id="KW-1003">Cell membrane</keyword>
<evidence type="ECO:0000313" key="9">
    <source>
        <dbReference type="EMBL" id="QIK74012.1"/>
    </source>
</evidence>
<sequence>MEWDAPFYVIVAALFVIVMCRANATYWLGRLIQSGARRTRIAHAMSSPGYARAEQQLNKWGPPIISLSFLTIGFQTLVNLAAGATRMPLRRYLPAVTVGSVIWALLYGTVGYVGVESFNLLWARNPTVAVVVAVIAAAALAAFIVWRVRESRRRRPDAAAS</sequence>
<protein>
    <recommendedName>
        <fullName evidence="8">VTT domain-containing protein</fullName>
    </recommendedName>
</protein>
<accession>A0A6G7YB15</accession>
<keyword evidence="4 7" id="KW-0812">Transmembrane</keyword>
<comment type="similarity">
    <text evidence="2">Belongs to the DedA family.</text>
</comment>
<dbReference type="PANTHER" id="PTHR42709">
    <property type="entry name" value="ALKALINE PHOSPHATASE LIKE PROTEIN"/>
    <property type="match status" value="1"/>
</dbReference>
<evidence type="ECO:0000313" key="10">
    <source>
        <dbReference type="Proteomes" id="UP000501058"/>
    </source>
</evidence>
<dbReference type="InterPro" id="IPR051311">
    <property type="entry name" value="DedA_domain"/>
</dbReference>
<evidence type="ECO:0000256" key="4">
    <source>
        <dbReference type="ARBA" id="ARBA00022692"/>
    </source>
</evidence>
<name>A0A6G7YB15_9ACTN</name>
<evidence type="ECO:0000256" key="5">
    <source>
        <dbReference type="ARBA" id="ARBA00022989"/>
    </source>
</evidence>
<feature type="transmembrane region" description="Helical" evidence="7">
    <location>
        <begin position="6"/>
        <end position="28"/>
    </location>
</feature>
<feature type="transmembrane region" description="Helical" evidence="7">
    <location>
        <begin position="127"/>
        <end position="146"/>
    </location>
</feature>